<accession>A0ABX7FAV6</accession>
<organism evidence="3 4">
    <name type="scientific">Ponticoccus alexandrii</name>
    <dbReference type="NCBI Taxonomy" id="1943633"/>
    <lineage>
        <taxon>Bacteria</taxon>
        <taxon>Pseudomonadati</taxon>
        <taxon>Pseudomonadota</taxon>
        <taxon>Alphaproteobacteria</taxon>
        <taxon>Rhodobacterales</taxon>
        <taxon>Roseobacteraceae</taxon>
        <taxon>Ponticoccus</taxon>
    </lineage>
</organism>
<dbReference type="Pfam" id="PF00589">
    <property type="entry name" value="Phage_integrase"/>
    <property type="match status" value="1"/>
</dbReference>
<name>A0ABX7FAV6_9RHOB</name>
<dbReference type="EMBL" id="CP047166">
    <property type="protein sequence ID" value="QRF67244.1"/>
    <property type="molecule type" value="Genomic_DNA"/>
</dbReference>
<gene>
    <name evidence="3" type="ORF">GQA70_13565</name>
</gene>
<dbReference type="Proteomes" id="UP000596387">
    <property type="component" value="Chromosome"/>
</dbReference>
<dbReference type="PROSITE" id="PS51898">
    <property type="entry name" value="TYR_RECOMBINASE"/>
    <property type="match status" value="1"/>
</dbReference>
<evidence type="ECO:0000313" key="4">
    <source>
        <dbReference type="Proteomes" id="UP000596387"/>
    </source>
</evidence>
<sequence>MKALFDQGEAPGLVAKTGADVIGWIQIDHRAALTLACEAGLRPSDLVRLTCGNLEQFDGMERFRVRTQKRGRIAHIPVTPELRKLIDATPSEQSILLVNDRGSPLNAVSASRAIARYRECIKEKLGDPSFRLQDTRGTAATRLLRAGLALNQIANHMGWSLRYAASVIEHYAAVSPSESAEVLELLGREKRRRESKTVNANVNAQ</sequence>
<dbReference type="RefSeq" id="WP_023848350.1">
    <property type="nucleotide sequence ID" value="NZ_CP047166.1"/>
</dbReference>
<dbReference type="Gene3D" id="1.10.443.10">
    <property type="entry name" value="Intergrase catalytic core"/>
    <property type="match status" value="1"/>
</dbReference>
<feature type="domain" description="Tyr recombinase" evidence="2">
    <location>
        <begin position="1"/>
        <end position="184"/>
    </location>
</feature>
<proteinExistence type="predicted"/>
<evidence type="ECO:0000313" key="3">
    <source>
        <dbReference type="EMBL" id="QRF67244.1"/>
    </source>
</evidence>
<reference evidence="3 4" key="1">
    <citation type="submission" date="2019-12" db="EMBL/GenBank/DDBJ databases">
        <title>Complete Genome Sequence of a Quorum-Sensing Bacterium,Rhodobacteraceae bacterium C31, Isolated from a marine microalgae symbiotic bacteria.</title>
        <authorList>
            <person name="Zhang Y."/>
        </authorList>
    </citation>
    <scope>NUCLEOTIDE SEQUENCE [LARGE SCALE GENOMIC DNA]</scope>
    <source>
        <strain evidence="3 4">C31</strain>
    </source>
</reference>
<evidence type="ECO:0000259" key="2">
    <source>
        <dbReference type="PROSITE" id="PS51898"/>
    </source>
</evidence>
<dbReference type="InterPro" id="IPR002104">
    <property type="entry name" value="Integrase_catalytic"/>
</dbReference>
<protein>
    <submittedName>
        <fullName evidence="3">Tyrosine-type recombinase/integrase</fullName>
    </submittedName>
</protein>
<dbReference type="InterPro" id="IPR013762">
    <property type="entry name" value="Integrase-like_cat_sf"/>
</dbReference>
<dbReference type="SUPFAM" id="SSF56349">
    <property type="entry name" value="DNA breaking-rejoining enzymes"/>
    <property type="match status" value="1"/>
</dbReference>
<keyword evidence="1" id="KW-0233">DNA recombination</keyword>
<dbReference type="InterPro" id="IPR011010">
    <property type="entry name" value="DNA_brk_join_enz"/>
</dbReference>
<keyword evidence="4" id="KW-1185">Reference proteome</keyword>
<evidence type="ECO:0000256" key="1">
    <source>
        <dbReference type="ARBA" id="ARBA00023172"/>
    </source>
</evidence>